<dbReference type="InterPro" id="IPR002818">
    <property type="entry name" value="DJ-1/PfpI"/>
</dbReference>
<dbReference type="InterPro" id="IPR052158">
    <property type="entry name" value="INH-QAR"/>
</dbReference>
<dbReference type="PANTHER" id="PTHR43130:SF2">
    <property type="entry name" value="DJ-1_PFPI DOMAIN-CONTAINING PROTEIN"/>
    <property type="match status" value="1"/>
</dbReference>
<proteinExistence type="predicted"/>
<dbReference type="Gene3D" id="3.40.50.880">
    <property type="match status" value="1"/>
</dbReference>
<reference evidence="2 3" key="1">
    <citation type="submission" date="2019-09" db="EMBL/GenBank/DDBJ databases">
        <title>Whole genome sequence of Photorhabdus heterorhabditis strain ETL (Enterobacteriales: Enterobacteriaceae) a bacterial symbiont of Heterorhabditis zealandica strain ETL (Rhabditida: Heterorhabditidae).</title>
        <authorList>
            <person name="Lulamba T.E."/>
            <person name="Serepa-Dlamini M.H."/>
        </authorList>
    </citation>
    <scope>NUCLEOTIDE SEQUENCE [LARGE SCALE GENOMIC DNA]</scope>
    <source>
        <strain evidence="2 3">ETL</strain>
    </source>
</reference>
<gene>
    <name evidence="2" type="ORF">F0L16_05885</name>
</gene>
<feature type="domain" description="DJ-1/PfpI" evidence="1">
    <location>
        <begin position="54"/>
        <end position="213"/>
    </location>
</feature>
<organism evidence="2 3">
    <name type="scientific">Photorhabdus heterorhabditis</name>
    <dbReference type="NCBI Taxonomy" id="880156"/>
    <lineage>
        <taxon>Bacteria</taxon>
        <taxon>Pseudomonadati</taxon>
        <taxon>Pseudomonadota</taxon>
        <taxon>Gammaproteobacteria</taxon>
        <taxon>Enterobacterales</taxon>
        <taxon>Morganellaceae</taxon>
        <taxon>Photorhabdus</taxon>
    </lineage>
</organism>
<evidence type="ECO:0000259" key="1">
    <source>
        <dbReference type="Pfam" id="PF01965"/>
    </source>
</evidence>
<dbReference type="GO" id="GO:0006355">
    <property type="term" value="P:regulation of DNA-templated transcription"/>
    <property type="evidence" value="ECO:0007669"/>
    <property type="project" value="TreeGrafter"/>
</dbReference>
<dbReference type="AlphaFoldDB" id="A0A5B0X349"/>
<dbReference type="EMBL" id="VTUW01000007">
    <property type="protein sequence ID" value="KAA1193790.1"/>
    <property type="molecule type" value="Genomic_DNA"/>
</dbReference>
<dbReference type="SUPFAM" id="SSF52317">
    <property type="entry name" value="Class I glutamine amidotransferase-like"/>
    <property type="match status" value="1"/>
</dbReference>
<dbReference type="STRING" id="880156.AM629_00615"/>
<dbReference type="RefSeq" id="WP_149616390.1">
    <property type="nucleotide sequence ID" value="NZ_CAWPFF010000114.1"/>
</dbReference>
<evidence type="ECO:0000313" key="2">
    <source>
        <dbReference type="EMBL" id="KAA1193790.1"/>
    </source>
</evidence>
<dbReference type="Proteomes" id="UP000322184">
    <property type="component" value="Unassembled WGS sequence"/>
</dbReference>
<protein>
    <submittedName>
        <fullName evidence="2">DJ-1/PfpI family protein</fullName>
    </submittedName>
</protein>
<dbReference type="Pfam" id="PF01965">
    <property type="entry name" value="DJ-1_PfpI"/>
    <property type="match status" value="1"/>
</dbReference>
<comment type="caution">
    <text evidence="2">The sequence shown here is derived from an EMBL/GenBank/DDBJ whole genome shotgun (WGS) entry which is preliminary data.</text>
</comment>
<sequence>MKNISIDRRNFIIKSALTISSIGIFANQNAFAKERSVALPSAMKASSGGKPTLAFVIFPGITPLDMIGPATILTIGEWLNIEYVWRDLLPVRTELEHISFSPSITFEQLDKVDILCVPGTGNPYALLNELDMLDWIHKVGSKASWVTSVCTGSILLGAAGLLKGYKAATHWSMMDNLSKFGAIPVNKRVVIDRNRITGGGVTAGIDFGLTLLTEIKDEEHAQIAQLALQYNPKPPFNSGTPEFAGKEITNATRQAIFSNVEKQTPGYKEILIKSAKRISDIY</sequence>
<evidence type="ECO:0000313" key="3">
    <source>
        <dbReference type="Proteomes" id="UP000322184"/>
    </source>
</evidence>
<dbReference type="PANTHER" id="PTHR43130">
    <property type="entry name" value="ARAC-FAMILY TRANSCRIPTIONAL REGULATOR"/>
    <property type="match status" value="1"/>
</dbReference>
<accession>A0A5B0X349</accession>
<dbReference type="CDD" id="cd03139">
    <property type="entry name" value="GATase1_PfpI_2"/>
    <property type="match status" value="1"/>
</dbReference>
<name>A0A5B0X349_9GAMM</name>
<dbReference type="InterPro" id="IPR029062">
    <property type="entry name" value="Class_I_gatase-like"/>
</dbReference>